<keyword evidence="4" id="KW-1185">Reference proteome</keyword>
<dbReference type="PANTHER" id="PTHR35176">
    <property type="entry name" value="HEME OXYGENASE HI_0854-RELATED"/>
    <property type="match status" value="1"/>
</dbReference>
<evidence type="ECO:0000259" key="2">
    <source>
        <dbReference type="Pfam" id="PF01243"/>
    </source>
</evidence>
<dbReference type="PANTHER" id="PTHR35176:SF1">
    <property type="entry name" value="F420H(2)-DEPENDENT BILIVERDIN REDUCTASE"/>
    <property type="match status" value="1"/>
</dbReference>
<name>A0ABY2F955_9ACTN</name>
<dbReference type="InterPro" id="IPR012349">
    <property type="entry name" value="Split_barrel_FMN-bd"/>
</dbReference>
<sequence length="136" mass="15089">MSPGGPVYDRWVFSEQLVEFWSERHLCVLSTVRSDGTVHATPVGATLDVEAGLVRVICSGTSYKARAIRRLGEAAVAVTQVDGRRWSTIEGRAVVSDDPARVHEAERRYAKRYKEPRVNPQRVVIEITVTKVLGNA</sequence>
<evidence type="ECO:0000313" key="3">
    <source>
        <dbReference type="EMBL" id="TDW86861.1"/>
    </source>
</evidence>
<dbReference type="InterPro" id="IPR052019">
    <property type="entry name" value="F420H2_bilvrd_red/Heme_oxyg"/>
</dbReference>
<dbReference type="InterPro" id="IPR011576">
    <property type="entry name" value="Pyridox_Oxase_N"/>
</dbReference>
<organism evidence="3 4">
    <name type="scientific">Kribbella pratensis</name>
    <dbReference type="NCBI Taxonomy" id="2512112"/>
    <lineage>
        <taxon>Bacteria</taxon>
        <taxon>Bacillati</taxon>
        <taxon>Actinomycetota</taxon>
        <taxon>Actinomycetes</taxon>
        <taxon>Propionibacteriales</taxon>
        <taxon>Kribbellaceae</taxon>
        <taxon>Kribbella</taxon>
    </lineage>
</organism>
<feature type="domain" description="Pyridoxamine 5'-phosphate oxidase N-terminal" evidence="2">
    <location>
        <begin position="14"/>
        <end position="133"/>
    </location>
</feature>
<protein>
    <submittedName>
        <fullName evidence="3">PPOX class probable F420-dependent enzyme</fullName>
    </submittedName>
</protein>
<gene>
    <name evidence="3" type="ORF">EV137_4930</name>
</gene>
<accession>A0ABY2F955</accession>
<evidence type="ECO:0000256" key="1">
    <source>
        <dbReference type="ARBA" id="ARBA00023002"/>
    </source>
</evidence>
<dbReference type="InterPro" id="IPR019920">
    <property type="entry name" value="F420-binding_dom_put"/>
</dbReference>
<dbReference type="NCBIfam" id="TIGR03618">
    <property type="entry name" value="Rv1155_F420"/>
    <property type="match status" value="1"/>
</dbReference>
<proteinExistence type="predicted"/>
<keyword evidence="1" id="KW-0560">Oxidoreductase</keyword>
<dbReference type="Proteomes" id="UP000295060">
    <property type="component" value="Unassembled WGS sequence"/>
</dbReference>
<evidence type="ECO:0000313" key="4">
    <source>
        <dbReference type="Proteomes" id="UP000295060"/>
    </source>
</evidence>
<comment type="caution">
    <text evidence="3">The sequence shown here is derived from an EMBL/GenBank/DDBJ whole genome shotgun (WGS) entry which is preliminary data.</text>
</comment>
<reference evidence="3 4" key="1">
    <citation type="submission" date="2019-03" db="EMBL/GenBank/DDBJ databases">
        <title>Genomic Encyclopedia of Type Strains, Phase III (KMG-III): the genomes of soil and plant-associated and newly described type strains.</title>
        <authorList>
            <person name="Whitman W."/>
        </authorList>
    </citation>
    <scope>NUCLEOTIDE SEQUENCE [LARGE SCALE GENOMIC DNA]</scope>
    <source>
        <strain evidence="3 4">VKMAc-2574</strain>
    </source>
</reference>
<dbReference type="SUPFAM" id="SSF50475">
    <property type="entry name" value="FMN-binding split barrel"/>
    <property type="match status" value="1"/>
</dbReference>
<dbReference type="EMBL" id="SODU01000003">
    <property type="protein sequence ID" value="TDW86861.1"/>
    <property type="molecule type" value="Genomic_DNA"/>
</dbReference>
<dbReference type="Pfam" id="PF01243">
    <property type="entry name" value="PNPOx_N"/>
    <property type="match status" value="1"/>
</dbReference>
<dbReference type="Gene3D" id="2.30.110.10">
    <property type="entry name" value="Electron Transport, Fmn-binding Protein, Chain A"/>
    <property type="match status" value="1"/>
</dbReference>